<dbReference type="InterPro" id="IPR050189">
    <property type="entry name" value="MFS_Efflux_Transporters"/>
</dbReference>
<feature type="transmembrane region" description="Helical" evidence="6">
    <location>
        <begin position="45"/>
        <end position="66"/>
    </location>
</feature>
<evidence type="ECO:0000256" key="5">
    <source>
        <dbReference type="ARBA" id="ARBA00023136"/>
    </source>
</evidence>
<evidence type="ECO:0000256" key="3">
    <source>
        <dbReference type="ARBA" id="ARBA00022692"/>
    </source>
</evidence>
<dbReference type="GO" id="GO:0022857">
    <property type="term" value="F:transmembrane transporter activity"/>
    <property type="evidence" value="ECO:0007669"/>
    <property type="project" value="InterPro"/>
</dbReference>
<evidence type="ECO:0000313" key="8">
    <source>
        <dbReference type="EMBL" id="TDF87194.1"/>
    </source>
</evidence>
<dbReference type="InterPro" id="IPR011701">
    <property type="entry name" value="MFS"/>
</dbReference>
<feature type="transmembrane region" description="Helical" evidence="6">
    <location>
        <begin position="264"/>
        <end position="282"/>
    </location>
</feature>
<accession>A0A4R5K5J1</accession>
<dbReference type="Pfam" id="PF07690">
    <property type="entry name" value="MFS_1"/>
    <property type="match status" value="1"/>
</dbReference>
<evidence type="ECO:0000313" key="9">
    <source>
        <dbReference type="Proteomes" id="UP000295511"/>
    </source>
</evidence>
<evidence type="ECO:0000256" key="2">
    <source>
        <dbReference type="ARBA" id="ARBA00022475"/>
    </source>
</evidence>
<gene>
    <name evidence="8" type="ORF">E1809_25100</name>
</gene>
<dbReference type="GO" id="GO:0005886">
    <property type="term" value="C:plasma membrane"/>
    <property type="evidence" value="ECO:0007669"/>
    <property type="project" value="UniProtKB-SubCell"/>
</dbReference>
<dbReference type="InterPro" id="IPR020846">
    <property type="entry name" value="MFS_dom"/>
</dbReference>
<keyword evidence="3 6" id="KW-0812">Transmembrane</keyword>
<feature type="transmembrane region" description="Helical" evidence="6">
    <location>
        <begin position="160"/>
        <end position="180"/>
    </location>
</feature>
<dbReference type="Proteomes" id="UP000295511">
    <property type="component" value="Unassembled WGS sequence"/>
</dbReference>
<evidence type="ECO:0000256" key="6">
    <source>
        <dbReference type="SAM" id="Phobius"/>
    </source>
</evidence>
<feature type="transmembrane region" description="Helical" evidence="6">
    <location>
        <begin position="201"/>
        <end position="222"/>
    </location>
</feature>
<dbReference type="PANTHER" id="PTHR43124:SF5">
    <property type="entry name" value="PURINE RIBONUCLEOSIDE EFFLUX PUMP NEPI"/>
    <property type="match status" value="1"/>
</dbReference>
<dbReference type="InterPro" id="IPR036259">
    <property type="entry name" value="MFS_trans_sf"/>
</dbReference>
<proteinExistence type="predicted"/>
<dbReference type="RefSeq" id="WP_133206964.1">
    <property type="nucleotide sequence ID" value="NZ_SMRU01000055.1"/>
</dbReference>
<dbReference type="EMBL" id="SMRU01000055">
    <property type="protein sequence ID" value="TDF87194.1"/>
    <property type="molecule type" value="Genomic_DNA"/>
</dbReference>
<keyword evidence="4 6" id="KW-1133">Transmembrane helix</keyword>
<evidence type="ECO:0000256" key="4">
    <source>
        <dbReference type="ARBA" id="ARBA00022989"/>
    </source>
</evidence>
<comment type="caution">
    <text evidence="8">The sequence shown here is derived from an EMBL/GenBank/DDBJ whole genome shotgun (WGS) entry which is preliminary data.</text>
</comment>
<feature type="domain" description="Major facilitator superfamily (MFS) profile" evidence="7">
    <location>
        <begin position="12"/>
        <end position="401"/>
    </location>
</feature>
<evidence type="ECO:0000259" key="7">
    <source>
        <dbReference type="PROSITE" id="PS50850"/>
    </source>
</evidence>
<dbReference type="OrthoDB" id="2810795at2"/>
<protein>
    <submittedName>
        <fullName evidence="8">MFS transporter</fullName>
    </submittedName>
</protein>
<dbReference type="PANTHER" id="PTHR43124">
    <property type="entry name" value="PURINE EFFLUX PUMP PBUE"/>
    <property type="match status" value="1"/>
</dbReference>
<feature type="transmembrane region" description="Helical" evidence="6">
    <location>
        <begin position="234"/>
        <end position="257"/>
    </location>
</feature>
<reference evidence="8 9" key="1">
    <citation type="submission" date="2019-03" db="EMBL/GenBank/DDBJ databases">
        <title>Whole genome sequence of Arthrobacter sp JH1-1.</title>
        <authorList>
            <person name="Trinh H.N."/>
        </authorList>
    </citation>
    <scope>NUCLEOTIDE SEQUENCE [LARGE SCALE GENOMIC DNA]</scope>
    <source>
        <strain evidence="8 9">JH1-1</strain>
    </source>
</reference>
<keyword evidence="9" id="KW-1185">Reference proteome</keyword>
<dbReference type="PROSITE" id="PS50850">
    <property type="entry name" value="MFS"/>
    <property type="match status" value="1"/>
</dbReference>
<feature type="transmembrane region" description="Helical" evidence="6">
    <location>
        <begin position="78"/>
        <end position="97"/>
    </location>
</feature>
<feature type="transmembrane region" description="Helical" evidence="6">
    <location>
        <begin position="319"/>
        <end position="341"/>
    </location>
</feature>
<feature type="transmembrane region" description="Helical" evidence="6">
    <location>
        <begin position="103"/>
        <end position="128"/>
    </location>
</feature>
<name>A0A4R5K5J1_9MICC</name>
<comment type="subcellular location">
    <subcellularLocation>
        <location evidence="1">Cell membrane</location>
        <topology evidence="1">Multi-pass membrane protein</topology>
    </subcellularLocation>
</comment>
<feature type="transmembrane region" description="Helical" evidence="6">
    <location>
        <begin position="135"/>
        <end position="154"/>
    </location>
</feature>
<organism evidence="8 9">
    <name type="scientific">Arthrobacter terricola</name>
    <dbReference type="NCBI Taxonomy" id="2547396"/>
    <lineage>
        <taxon>Bacteria</taxon>
        <taxon>Bacillati</taxon>
        <taxon>Actinomycetota</taxon>
        <taxon>Actinomycetes</taxon>
        <taxon>Micrococcales</taxon>
        <taxon>Micrococcaceae</taxon>
        <taxon>Arthrobacter</taxon>
    </lineage>
</organism>
<sequence>MPSDTAGARLRATVALPLAVFFAVTVEMAPAGALTHIAGSLNTDIGSAAAGSSLYALSTAILALPLSGLALRFDPRKATVLVGAIFTVLGLATAAAPDLPSYLFLRALNGVAHGAFFPLVLALAAAAASQNTGKAVARVLLGNGFALAAGVPVSEALATLNWRIPIAVAAAGVFFSILFAPRPVPSELEGNNDEAHTPARGVYGLAAVFALALAGHFSWYTFLAPAAAADTVPAPLALASYGAAVIIATVFSGTIAGWHRLRRATFVVAAEAINLAAAAFIPGPATTITASVLAGTCFGLLPTLVQTEMLERAASHRPLASGAAVVAFNTGIATGAAAGATTTGLSIHAPALLGAVLLLLAAAGFHAVHSPGGKRRGSRSVVGAKPEPVTITVPRTDRPRV</sequence>
<feature type="transmembrane region" description="Helical" evidence="6">
    <location>
        <begin position="288"/>
        <end position="307"/>
    </location>
</feature>
<dbReference type="AlphaFoldDB" id="A0A4R5K5J1"/>
<keyword evidence="2" id="KW-1003">Cell membrane</keyword>
<dbReference type="Gene3D" id="1.20.1250.20">
    <property type="entry name" value="MFS general substrate transporter like domains"/>
    <property type="match status" value="1"/>
</dbReference>
<feature type="transmembrane region" description="Helical" evidence="6">
    <location>
        <begin position="347"/>
        <end position="368"/>
    </location>
</feature>
<evidence type="ECO:0000256" key="1">
    <source>
        <dbReference type="ARBA" id="ARBA00004651"/>
    </source>
</evidence>
<dbReference type="SUPFAM" id="SSF103473">
    <property type="entry name" value="MFS general substrate transporter"/>
    <property type="match status" value="1"/>
</dbReference>
<keyword evidence="5 6" id="KW-0472">Membrane</keyword>